<feature type="binding site" evidence="7">
    <location>
        <begin position="186"/>
        <end position="187"/>
    </location>
    <ligand>
        <name>substrate</name>
    </ligand>
</feature>
<dbReference type="HAMAP" id="MF_00258">
    <property type="entry name" value="Glu_racemase"/>
    <property type="match status" value="1"/>
</dbReference>
<dbReference type="UniPathway" id="UPA00219"/>
<dbReference type="GO" id="GO:0009252">
    <property type="term" value="P:peptidoglycan biosynthetic process"/>
    <property type="evidence" value="ECO:0007669"/>
    <property type="project" value="UniProtKB-UniRule"/>
</dbReference>
<dbReference type="InterPro" id="IPR004391">
    <property type="entry name" value="Glu_race"/>
</dbReference>
<dbReference type="InterPro" id="IPR001920">
    <property type="entry name" value="Asp/Glu_race"/>
</dbReference>
<dbReference type="Pfam" id="PF01177">
    <property type="entry name" value="Asp_Glu_race"/>
    <property type="match status" value="1"/>
</dbReference>
<dbReference type="PROSITE" id="PS00923">
    <property type="entry name" value="ASP_GLU_RACEMASE_1"/>
    <property type="match status" value="1"/>
</dbReference>
<reference evidence="8 9" key="1">
    <citation type="submission" date="2020-04" db="EMBL/GenBank/DDBJ databases">
        <authorList>
            <person name="De Canck E."/>
        </authorList>
    </citation>
    <scope>NUCLEOTIDE SEQUENCE [LARGE SCALE GENOMIC DNA]</scope>
    <source>
        <strain evidence="8 9">LMG 28138</strain>
    </source>
</reference>
<dbReference type="PROSITE" id="PS00924">
    <property type="entry name" value="ASP_GLU_RACEMASE_2"/>
    <property type="match status" value="1"/>
</dbReference>
<dbReference type="Proteomes" id="UP000494115">
    <property type="component" value="Unassembled WGS sequence"/>
</dbReference>
<dbReference type="GO" id="GO:0008881">
    <property type="term" value="F:glutamate racemase activity"/>
    <property type="evidence" value="ECO:0007669"/>
    <property type="project" value="UniProtKB-UniRule"/>
</dbReference>
<dbReference type="NCBIfam" id="TIGR00067">
    <property type="entry name" value="glut_race"/>
    <property type="match status" value="1"/>
</dbReference>
<dbReference type="AlphaFoldDB" id="A0A6S7B334"/>
<evidence type="ECO:0000256" key="1">
    <source>
        <dbReference type="ARBA" id="ARBA00001602"/>
    </source>
</evidence>
<evidence type="ECO:0000256" key="5">
    <source>
        <dbReference type="ARBA" id="ARBA00023235"/>
    </source>
</evidence>
<sequence>MLDPAGPIGIFDSGLGGLSVLRAVQSLLPGEDIVYVADSGNAPYGERDDDFIADRSNAIGEWLLREGAKALVVACNTATAQAVHLLREWAPVPVVGVEPGLKPASTRSVSGVAGVLATAATLRSEKFRRLLAEHQSRCRFICQPGHGLVEAIERGETDSPELRALLERYLAPMLAEGADTLVLGCTHYPFIDTAIQRATGDRLALIDTSAAIAQQLARLLKERNLLTPSEHPIQTRLCSTGDGRQLQAVAHRLLNLKTTVEQLSIASRRTLPEESAPSAASA</sequence>
<dbReference type="EC" id="5.1.1.3" evidence="2 7"/>
<comment type="catalytic activity">
    <reaction evidence="1 7">
        <text>L-glutamate = D-glutamate</text>
        <dbReference type="Rhea" id="RHEA:12813"/>
        <dbReference type="ChEBI" id="CHEBI:29985"/>
        <dbReference type="ChEBI" id="CHEBI:29986"/>
        <dbReference type="EC" id="5.1.1.3"/>
    </reaction>
</comment>
<name>A0A6S7B334_9BURK</name>
<gene>
    <name evidence="7 8" type="primary">murI</name>
    <name evidence="8" type="ORF">LMG28138_02202</name>
</gene>
<comment type="function">
    <text evidence="7">Provides the (R)-glutamate required for cell wall biosynthesis.</text>
</comment>
<dbReference type="EMBL" id="CADIKM010000007">
    <property type="protein sequence ID" value="CAB3786168.1"/>
    <property type="molecule type" value="Genomic_DNA"/>
</dbReference>
<dbReference type="Gene3D" id="3.40.50.1860">
    <property type="match status" value="2"/>
</dbReference>
<comment type="pathway">
    <text evidence="7">Cell wall biogenesis; peptidoglycan biosynthesis.</text>
</comment>
<evidence type="ECO:0000256" key="2">
    <source>
        <dbReference type="ARBA" id="ARBA00013090"/>
    </source>
</evidence>
<keyword evidence="5 7" id="KW-0413">Isomerase</keyword>
<keyword evidence="4 7" id="KW-0573">Peptidoglycan synthesis</keyword>
<evidence type="ECO:0000256" key="3">
    <source>
        <dbReference type="ARBA" id="ARBA00022960"/>
    </source>
</evidence>
<comment type="similarity">
    <text evidence="7">Belongs to the aspartate/glutamate racemases family.</text>
</comment>
<organism evidence="8 9">
    <name type="scientific">Pararobbsia alpina</name>
    <dbReference type="NCBI Taxonomy" id="621374"/>
    <lineage>
        <taxon>Bacteria</taxon>
        <taxon>Pseudomonadati</taxon>
        <taxon>Pseudomonadota</taxon>
        <taxon>Betaproteobacteria</taxon>
        <taxon>Burkholderiales</taxon>
        <taxon>Burkholderiaceae</taxon>
        <taxon>Pararobbsia</taxon>
    </lineage>
</organism>
<keyword evidence="9" id="KW-1185">Reference proteome</keyword>
<evidence type="ECO:0000256" key="4">
    <source>
        <dbReference type="ARBA" id="ARBA00022984"/>
    </source>
</evidence>
<feature type="active site" description="Proton donor/acceptor" evidence="7">
    <location>
        <position position="185"/>
    </location>
</feature>
<dbReference type="GO" id="GO:0008360">
    <property type="term" value="P:regulation of cell shape"/>
    <property type="evidence" value="ECO:0007669"/>
    <property type="project" value="UniProtKB-KW"/>
</dbReference>
<evidence type="ECO:0000256" key="7">
    <source>
        <dbReference type="HAMAP-Rule" id="MF_00258"/>
    </source>
</evidence>
<feature type="active site" description="Proton donor/acceptor" evidence="7">
    <location>
        <position position="75"/>
    </location>
</feature>
<dbReference type="PANTHER" id="PTHR21198:SF2">
    <property type="entry name" value="GLUTAMATE RACEMASE"/>
    <property type="match status" value="1"/>
</dbReference>
<keyword evidence="6 7" id="KW-0961">Cell wall biogenesis/degradation</keyword>
<dbReference type="InterPro" id="IPR015942">
    <property type="entry name" value="Asp/Glu/hydantoin_racemase"/>
</dbReference>
<feature type="binding site" evidence="7">
    <location>
        <begin position="44"/>
        <end position="45"/>
    </location>
    <ligand>
        <name>substrate</name>
    </ligand>
</feature>
<dbReference type="GO" id="GO:0071555">
    <property type="term" value="P:cell wall organization"/>
    <property type="evidence" value="ECO:0007669"/>
    <property type="project" value="UniProtKB-KW"/>
</dbReference>
<dbReference type="PANTHER" id="PTHR21198">
    <property type="entry name" value="GLUTAMATE RACEMASE"/>
    <property type="match status" value="1"/>
</dbReference>
<evidence type="ECO:0000256" key="6">
    <source>
        <dbReference type="ARBA" id="ARBA00023316"/>
    </source>
</evidence>
<evidence type="ECO:0000313" key="8">
    <source>
        <dbReference type="EMBL" id="CAB3786168.1"/>
    </source>
</evidence>
<dbReference type="InterPro" id="IPR018187">
    <property type="entry name" value="Asp/Glu_racemase_AS_1"/>
</dbReference>
<feature type="binding site" evidence="7">
    <location>
        <begin position="12"/>
        <end position="13"/>
    </location>
    <ligand>
        <name>substrate</name>
    </ligand>
</feature>
<evidence type="ECO:0000313" key="9">
    <source>
        <dbReference type="Proteomes" id="UP000494115"/>
    </source>
</evidence>
<dbReference type="SUPFAM" id="SSF53681">
    <property type="entry name" value="Aspartate/glutamate racemase"/>
    <property type="match status" value="2"/>
</dbReference>
<protein>
    <recommendedName>
        <fullName evidence="2 7">Glutamate racemase</fullName>
        <ecNumber evidence="2 7">5.1.1.3</ecNumber>
    </recommendedName>
</protein>
<feature type="binding site" evidence="7">
    <location>
        <begin position="76"/>
        <end position="77"/>
    </location>
    <ligand>
        <name>substrate</name>
    </ligand>
</feature>
<accession>A0A6S7B334</accession>
<proteinExistence type="inferred from homology"/>
<dbReference type="InterPro" id="IPR033134">
    <property type="entry name" value="Asp/Glu_racemase_AS_2"/>
</dbReference>
<keyword evidence="3 7" id="KW-0133">Cell shape</keyword>